<keyword evidence="6" id="KW-1185">Reference proteome</keyword>
<evidence type="ECO:0000313" key="6">
    <source>
        <dbReference type="Proteomes" id="UP000217083"/>
    </source>
</evidence>
<dbReference type="SUPFAM" id="SSF46689">
    <property type="entry name" value="Homeodomain-like"/>
    <property type="match status" value="2"/>
</dbReference>
<name>A0A263BRM2_9BACI</name>
<dbReference type="Gene3D" id="1.10.10.60">
    <property type="entry name" value="Homeodomain-like"/>
    <property type="match status" value="2"/>
</dbReference>
<evidence type="ECO:0000313" key="5">
    <source>
        <dbReference type="EMBL" id="OZM56345.1"/>
    </source>
</evidence>
<dbReference type="AlphaFoldDB" id="A0A263BRM2"/>
<dbReference type="GO" id="GO:0043565">
    <property type="term" value="F:sequence-specific DNA binding"/>
    <property type="evidence" value="ECO:0007669"/>
    <property type="project" value="InterPro"/>
</dbReference>
<comment type="caution">
    <text evidence="5">The sequence shown here is derived from an EMBL/GenBank/DDBJ whole genome shotgun (WGS) entry which is preliminary data.</text>
</comment>
<accession>A0A263BRM2</accession>
<proteinExistence type="predicted"/>
<dbReference type="InterPro" id="IPR018060">
    <property type="entry name" value="HTH_AraC"/>
</dbReference>
<protein>
    <submittedName>
        <fullName evidence="5">AraC family transcriptional regulator</fullName>
    </submittedName>
</protein>
<dbReference type="PROSITE" id="PS01124">
    <property type="entry name" value="HTH_ARAC_FAMILY_2"/>
    <property type="match status" value="1"/>
</dbReference>
<evidence type="ECO:0000256" key="1">
    <source>
        <dbReference type="ARBA" id="ARBA00023015"/>
    </source>
</evidence>
<feature type="domain" description="HTH araC/xylS-type" evidence="4">
    <location>
        <begin position="143"/>
        <end position="241"/>
    </location>
</feature>
<dbReference type="SMART" id="SM00342">
    <property type="entry name" value="HTH_ARAC"/>
    <property type="match status" value="1"/>
</dbReference>
<sequence>MLLNKTEIEKKFFEAKINNKKNLFIHPPFDLEQHLISWVTKGHYEEAKYYLDEINSLERAKLAKDSVRSLKNSLICSCTIFTRSIIRGGVDPETAFDLSDVFIQQIEKTNTIESLSKLEYDMLLEFIKKVKSNSNRTYQLVVNKAINYINDQIMQPLSLEIISKNVKVHPNYLSKLFKDEIGMTITEFINRKRIEESKYFLLHSELAISEIAHLFTYCNQSYYSSLFKKYTSISPKQFMKLQHKKTD</sequence>
<dbReference type="PANTHER" id="PTHR43280">
    <property type="entry name" value="ARAC-FAMILY TRANSCRIPTIONAL REGULATOR"/>
    <property type="match status" value="1"/>
</dbReference>
<evidence type="ECO:0000259" key="4">
    <source>
        <dbReference type="PROSITE" id="PS01124"/>
    </source>
</evidence>
<reference evidence="5 6" key="2">
    <citation type="submission" date="2017-09" db="EMBL/GenBank/DDBJ databases">
        <title>Bacillus patelloidae sp. nov., isolated from the intestinal tract of a marine limpet.</title>
        <authorList>
            <person name="Liu R."/>
            <person name="Dong C."/>
            <person name="Shao Z."/>
        </authorList>
    </citation>
    <scope>NUCLEOTIDE SEQUENCE [LARGE SCALE GENOMIC DNA]</scope>
    <source>
        <strain evidence="5 6">SA5d-4</strain>
    </source>
</reference>
<keyword evidence="1" id="KW-0805">Transcription regulation</keyword>
<dbReference type="PANTHER" id="PTHR43280:SF28">
    <property type="entry name" value="HTH-TYPE TRANSCRIPTIONAL ACTIVATOR RHAS"/>
    <property type="match status" value="1"/>
</dbReference>
<keyword evidence="2" id="KW-0238">DNA-binding</keyword>
<dbReference type="Proteomes" id="UP000217083">
    <property type="component" value="Unassembled WGS sequence"/>
</dbReference>
<evidence type="ECO:0000256" key="3">
    <source>
        <dbReference type="ARBA" id="ARBA00023163"/>
    </source>
</evidence>
<dbReference type="Pfam" id="PF12833">
    <property type="entry name" value="HTH_18"/>
    <property type="match status" value="1"/>
</dbReference>
<evidence type="ECO:0000256" key="2">
    <source>
        <dbReference type="ARBA" id="ARBA00023125"/>
    </source>
</evidence>
<dbReference type="GO" id="GO:0003700">
    <property type="term" value="F:DNA-binding transcription factor activity"/>
    <property type="evidence" value="ECO:0007669"/>
    <property type="project" value="InterPro"/>
</dbReference>
<reference evidence="6" key="1">
    <citation type="submission" date="2017-08" db="EMBL/GenBank/DDBJ databases">
        <authorList>
            <person name="Huang Z."/>
        </authorList>
    </citation>
    <scope>NUCLEOTIDE SEQUENCE [LARGE SCALE GENOMIC DNA]</scope>
    <source>
        <strain evidence="6">SA5d-4</strain>
    </source>
</reference>
<dbReference type="EMBL" id="NPIA01000007">
    <property type="protein sequence ID" value="OZM56345.1"/>
    <property type="molecule type" value="Genomic_DNA"/>
</dbReference>
<dbReference type="InterPro" id="IPR009057">
    <property type="entry name" value="Homeodomain-like_sf"/>
</dbReference>
<dbReference type="RefSeq" id="WP_094925857.1">
    <property type="nucleotide sequence ID" value="NZ_NPIA01000007.1"/>
</dbReference>
<gene>
    <name evidence="5" type="ORF">CIB95_13100</name>
</gene>
<organism evidence="5 6">
    <name type="scientific">Lottiidibacillus patelloidae</name>
    <dbReference type="NCBI Taxonomy" id="2670334"/>
    <lineage>
        <taxon>Bacteria</taxon>
        <taxon>Bacillati</taxon>
        <taxon>Bacillota</taxon>
        <taxon>Bacilli</taxon>
        <taxon>Bacillales</taxon>
        <taxon>Bacillaceae</taxon>
        <taxon>Lottiidibacillus</taxon>
    </lineage>
</organism>
<keyword evidence="3" id="KW-0804">Transcription</keyword>